<dbReference type="InterPro" id="IPR058502">
    <property type="entry name" value="PLL-like_beta-prop"/>
</dbReference>
<dbReference type="EMBL" id="BAAAQX010000044">
    <property type="protein sequence ID" value="GAA2214766.1"/>
    <property type="molecule type" value="Genomic_DNA"/>
</dbReference>
<dbReference type="Pfam" id="PF26607">
    <property type="entry name" value="DUF8189"/>
    <property type="match status" value="1"/>
</dbReference>
<accession>A0ABP5PSU6</accession>
<comment type="caution">
    <text evidence="3">The sequence shown here is derived from an EMBL/GenBank/DDBJ whole genome shotgun (WGS) entry which is preliminary data.</text>
</comment>
<sequence length="314" mass="34933">MRRRIRVAIAAALTLLVSMVIASPAHAVEGDYAKFGEGVTPNTPAVVSVPGHTIRIIRGTDGRLYWSDQMRDFVPIPGAWRTPFAPTAVVYRGILWVFIRGNSDNRLYYARLTDAGNNTWSPWTGIPGAASLGSPSAVELGQALHVYYTGTDYRIYHAQYEDRWHFTGQEVAGMGRSESPPTAVRYDYPNAQIMLLHRGTDNRVYRQVWNPLNNSYNGWRAIGNMRTALRIAAASDPDNYSIVQLAARGSDGLVWHATLTGDYQTYPWVPVTGLQFHTDAAPTLYTAANVIGQIAVYLVITLRGYNDLWAKRLN</sequence>
<dbReference type="Gene3D" id="2.120.10.70">
    <property type="entry name" value="Fucose-specific lectin"/>
    <property type="match status" value="2"/>
</dbReference>
<evidence type="ECO:0000256" key="1">
    <source>
        <dbReference type="SAM" id="SignalP"/>
    </source>
</evidence>
<evidence type="ECO:0000259" key="2">
    <source>
        <dbReference type="Pfam" id="PF26607"/>
    </source>
</evidence>
<evidence type="ECO:0000313" key="4">
    <source>
        <dbReference type="Proteomes" id="UP001499843"/>
    </source>
</evidence>
<gene>
    <name evidence="3" type="ORF">GCM10009850_102320</name>
</gene>
<proteinExistence type="predicted"/>
<organism evidence="3 4">
    <name type="scientific">Nonomuraea monospora</name>
    <dbReference type="NCBI Taxonomy" id="568818"/>
    <lineage>
        <taxon>Bacteria</taxon>
        <taxon>Bacillati</taxon>
        <taxon>Actinomycetota</taxon>
        <taxon>Actinomycetes</taxon>
        <taxon>Streptosporangiales</taxon>
        <taxon>Streptosporangiaceae</taxon>
        <taxon>Nonomuraea</taxon>
    </lineage>
</organism>
<keyword evidence="1" id="KW-0732">Signal</keyword>
<name>A0ABP5PSU6_9ACTN</name>
<keyword evidence="4" id="KW-1185">Reference proteome</keyword>
<protein>
    <recommendedName>
        <fullName evidence="2">PLL-like beta propeller domain-containing protein</fullName>
    </recommendedName>
</protein>
<feature type="domain" description="PLL-like beta propeller" evidence="2">
    <location>
        <begin position="89"/>
        <end position="298"/>
    </location>
</feature>
<reference evidence="4" key="1">
    <citation type="journal article" date="2019" name="Int. J. Syst. Evol. Microbiol.">
        <title>The Global Catalogue of Microorganisms (GCM) 10K type strain sequencing project: providing services to taxonomists for standard genome sequencing and annotation.</title>
        <authorList>
            <consortium name="The Broad Institute Genomics Platform"/>
            <consortium name="The Broad Institute Genome Sequencing Center for Infectious Disease"/>
            <person name="Wu L."/>
            <person name="Ma J."/>
        </authorList>
    </citation>
    <scope>NUCLEOTIDE SEQUENCE [LARGE SCALE GENOMIC DNA]</scope>
    <source>
        <strain evidence="4">JCM 16114</strain>
    </source>
</reference>
<dbReference type="Proteomes" id="UP001499843">
    <property type="component" value="Unassembled WGS sequence"/>
</dbReference>
<evidence type="ECO:0000313" key="3">
    <source>
        <dbReference type="EMBL" id="GAA2214766.1"/>
    </source>
</evidence>
<feature type="chain" id="PRO_5046374935" description="PLL-like beta propeller domain-containing protein" evidence="1">
    <location>
        <begin position="28"/>
        <end position="314"/>
    </location>
</feature>
<dbReference type="SUPFAM" id="SSF89372">
    <property type="entry name" value="Fucose-specific lectin"/>
    <property type="match status" value="1"/>
</dbReference>
<feature type="signal peptide" evidence="1">
    <location>
        <begin position="1"/>
        <end position="27"/>
    </location>
</feature>